<dbReference type="Gramene" id="KMS64796">
    <property type="protein sequence ID" value="KMS64796"/>
    <property type="gene ID" value="BVRB_042570"/>
</dbReference>
<feature type="region of interest" description="Disordered" evidence="1">
    <location>
        <begin position="53"/>
        <end position="97"/>
    </location>
</feature>
<proteinExistence type="predicted"/>
<gene>
    <name evidence="2" type="ORF">BVRB_042570</name>
</gene>
<evidence type="ECO:0000313" key="3">
    <source>
        <dbReference type="Proteomes" id="UP000035740"/>
    </source>
</evidence>
<feature type="non-terminal residue" evidence="2">
    <location>
        <position position="1"/>
    </location>
</feature>
<evidence type="ECO:0000256" key="1">
    <source>
        <dbReference type="SAM" id="MobiDB-lite"/>
    </source>
</evidence>
<dbReference type="OrthoDB" id="1630779at2759"/>
<evidence type="ECO:0000313" key="2">
    <source>
        <dbReference type="EMBL" id="KMS64796.1"/>
    </source>
</evidence>
<feature type="compositionally biased region" description="Basic and acidic residues" evidence="1">
    <location>
        <begin position="67"/>
        <end position="97"/>
    </location>
</feature>
<protein>
    <submittedName>
        <fullName evidence="2">Uncharacterized protein</fullName>
    </submittedName>
</protein>
<keyword evidence="3" id="KW-1185">Reference proteome</keyword>
<reference evidence="2 3" key="1">
    <citation type="journal article" date="2014" name="Nature">
        <title>The genome of the recently domesticated crop plant sugar beet (Beta vulgaris).</title>
        <authorList>
            <person name="Dohm J.C."/>
            <person name="Minoche A.E."/>
            <person name="Holtgrawe D."/>
            <person name="Capella-Gutierrez S."/>
            <person name="Zakrzewski F."/>
            <person name="Tafer H."/>
            <person name="Rupp O."/>
            <person name="Sorensen T.R."/>
            <person name="Stracke R."/>
            <person name="Reinhardt R."/>
            <person name="Goesmann A."/>
            <person name="Kraft T."/>
            <person name="Schulz B."/>
            <person name="Stadler P.F."/>
            <person name="Schmidt T."/>
            <person name="Gabaldon T."/>
            <person name="Lehrach H."/>
            <person name="Weisshaar B."/>
            <person name="Himmelbauer H."/>
        </authorList>
    </citation>
    <scope>NUCLEOTIDE SEQUENCE [LARGE SCALE GENOMIC DNA]</scope>
    <source>
        <tissue evidence="2">Taproot</tissue>
    </source>
</reference>
<accession>A0A0J7YMG7</accession>
<sequence>WGYTRATMAGTEGCYSAMRCQSPKAGLSSDCRLQLDGMKLESLVIADQRRRGEYVPGPCTHRPSRHGSCERPKSVQEPARDQAAEGERSDWGEVVTR</sequence>
<dbReference type="Proteomes" id="UP000035740">
    <property type="component" value="Unassembled WGS sequence"/>
</dbReference>
<name>A0A0J7YMG7_BETVV</name>
<dbReference type="AlphaFoldDB" id="A0A0J7YMG7"/>
<dbReference type="EMBL" id="KQ122225">
    <property type="protein sequence ID" value="KMS64796.1"/>
    <property type="molecule type" value="Genomic_DNA"/>
</dbReference>
<organism evidence="2 3">
    <name type="scientific">Beta vulgaris subsp. vulgaris</name>
    <name type="common">Beet</name>
    <dbReference type="NCBI Taxonomy" id="3555"/>
    <lineage>
        <taxon>Eukaryota</taxon>
        <taxon>Viridiplantae</taxon>
        <taxon>Streptophyta</taxon>
        <taxon>Embryophyta</taxon>
        <taxon>Tracheophyta</taxon>
        <taxon>Spermatophyta</taxon>
        <taxon>Magnoliopsida</taxon>
        <taxon>eudicotyledons</taxon>
        <taxon>Gunneridae</taxon>
        <taxon>Pentapetalae</taxon>
        <taxon>Caryophyllales</taxon>
        <taxon>Chenopodiaceae</taxon>
        <taxon>Betoideae</taxon>
        <taxon>Beta</taxon>
    </lineage>
</organism>